<keyword evidence="4 7" id="KW-0812">Transmembrane</keyword>
<feature type="transmembrane region" description="Helical" evidence="7">
    <location>
        <begin position="361"/>
        <end position="383"/>
    </location>
</feature>
<dbReference type="AlphaFoldDB" id="A0A975P473"/>
<evidence type="ECO:0000256" key="4">
    <source>
        <dbReference type="ARBA" id="ARBA00022692"/>
    </source>
</evidence>
<dbReference type="EMBL" id="CP076361">
    <property type="protein sequence ID" value="QWK89400.1"/>
    <property type="molecule type" value="Genomic_DNA"/>
</dbReference>
<keyword evidence="6 7" id="KW-0472">Membrane</keyword>
<gene>
    <name evidence="8" type="ORF">KM031_11100</name>
</gene>
<proteinExistence type="inferred from homology"/>
<protein>
    <submittedName>
        <fullName evidence="8">Oligosaccharide flippase family protein</fullName>
    </submittedName>
</protein>
<reference evidence="8" key="1">
    <citation type="submission" date="2021-06" db="EMBL/GenBank/DDBJ databases">
        <title>Direct submission.</title>
        <authorList>
            <person name="Lee C.-S."/>
            <person name="Jin L."/>
        </authorList>
    </citation>
    <scope>NUCLEOTIDE SEQUENCE</scope>
    <source>
        <strain evidence="8">Con5</strain>
    </source>
</reference>
<dbReference type="InterPro" id="IPR050833">
    <property type="entry name" value="Poly_Biosynth_Transport"/>
</dbReference>
<comment type="similarity">
    <text evidence="2">Belongs to the polysaccharide synthase family.</text>
</comment>
<evidence type="ECO:0000256" key="2">
    <source>
        <dbReference type="ARBA" id="ARBA00007430"/>
    </source>
</evidence>
<dbReference type="PANTHER" id="PTHR30250:SF10">
    <property type="entry name" value="LIPOPOLYSACCHARIDE BIOSYNTHESIS PROTEIN WZXC"/>
    <property type="match status" value="1"/>
</dbReference>
<feature type="transmembrane region" description="Helical" evidence="7">
    <location>
        <begin position="295"/>
        <end position="322"/>
    </location>
</feature>
<comment type="subcellular location">
    <subcellularLocation>
        <location evidence="1">Cell membrane</location>
        <topology evidence="1">Multi-pass membrane protein</topology>
    </subcellularLocation>
</comment>
<name>A0A975P473_9RHOB</name>
<dbReference type="Proteomes" id="UP000679352">
    <property type="component" value="Chromosome"/>
</dbReference>
<evidence type="ECO:0000256" key="3">
    <source>
        <dbReference type="ARBA" id="ARBA00022475"/>
    </source>
</evidence>
<dbReference type="RefSeq" id="WP_215504836.1">
    <property type="nucleotide sequence ID" value="NZ_CP076361.1"/>
</dbReference>
<feature type="transmembrane region" description="Helical" evidence="7">
    <location>
        <begin position="253"/>
        <end position="274"/>
    </location>
</feature>
<dbReference type="GO" id="GO:0005886">
    <property type="term" value="C:plasma membrane"/>
    <property type="evidence" value="ECO:0007669"/>
    <property type="project" value="UniProtKB-SubCell"/>
</dbReference>
<feature type="transmembrane region" description="Helical" evidence="7">
    <location>
        <begin position="48"/>
        <end position="71"/>
    </location>
</feature>
<keyword evidence="3" id="KW-1003">Cell membrane</keyword>
<evidence type="ECO:0000256" key="1">
    <source>
        <dbReference type="ARBA" id="ARBA00004651"/>
    </source>
</evidence>
<keyword evidence="5 7" id="KW-1133">Transmembrane helix</keyword>
<feature type="transmembrane region" description="Helical" evidence="7">
    <location>
        <begin position="420"/>
        <end position="442"/>
    </location>
</feature>
<dbReference type="KEGG" id="gfu:KM031_11100"/>
<keyword evidence="9" id="KW-1185">Reference proteome</keyword>
<feature type="transmembrane region" description="Helical" evidence="7">
    <location>
        <begin position="328"/>
        <end position="349"/>
    </location>
</feature>
<evidence type="ECO:0000313" key="8">
    <source>
        <dbReference type="EMBL" id="QWK89400.1"/>
    </source>
</evidence>
<dbReference type="PANTHER" id="PTHR30250">
    <property type="entry name" value="PST FAMILY PREDICTED COLANIC ACID TRANSPORTER"/>
    <property type="match status" value="1"/>
</dbReference>
<feature type="transmembrane region" description="Helical" evidence="7">
    <location>
        <begin position="389"/>
        <end position="408"/>
    </location>
</feature>
<feature type="transmembrane region" description="Helical" evidence="7">
    <location>
        <begin position="146"/>
        <end position="170"/>
    </location>
</feature>
<sequence>MEITRPSLFARALRGSALTAGSYAITQGLRLGSNLILTRLLFPEAFGLMALVSVFLVGLAMFSDIGIGPAISHSKRGDEPGFLDTAWTVQVARGGLMWLATCAIAWPAAQFYEAPDLLALLPVAGLTLLISGFNPTRIDTANRHLLLGRVTALDLLAQTIGIAAMVALAFVLQSVWALVIGALIGSVAKLVLTHVGLPGHRNRLHWEPGAGAELIHFGKWIFLSTACGFLLSQGDKAILGAFLPLDALGVYNIGYFLASFPVLLGGAVTGRILIPLYRDHPPAASVQNFRRLRRLRVGLTAGLLLLLLLLALFGGALVHLLYDARYAQAGAIVMAIALVQMPLVIGMTYDQAALAAGDSRRYFLVMALRAALQTCAFLIGAALDGVQGALIGQFCALVLAHPLIVWLARRYRVWDAAHDLGFAMFAILVLLLSLSLHLGAFAGL</sequence>
<evidence type="ECO:0000256" key="7">
    <source>
        <dbReference type="SAM" id="Phobius"/>
    </source>
</evidence>
<evidence type="ECO:0000313" key="9">
    <source>
        <dbReference type="Proteomes" id="UP000679352"/>
    </source>
</evidence>
<organism evidence="8 9">
    <name type="scientific">Gemmobacter fulvus</name>
    <dbReference type="NCBI Taxonomy" id="2840474"/>
    <lineage>
        <taxon>Bacteria</taxon>
        <taxon>Pseudomonadati</taxon>
        <taxon>Pseudomonadota</taxon>
        <taxon>Alphaproteobacteria</taxon>
        <taxon>Rhodobacterales</taxon>
        <taxon>Paracoccaceae</taxon>
        <taxon>Gemmobacter</taxon>
    </lineage>
</organism>
<feature type="transmembrane region" description="Helical" evidence="7">
    <location>
        <begin position="117"/>
        <end position="134"/>
    </location>
</feature>
<feature type="transmembrane region" description="Helical" evidence="7">
    <location>
        <begin position="217"/>
        <end position="233"/>
    </location>
</feature>
<accession>A0A975P473</accession>
<evidence type="ECO:0000256" key="5">
    <source>
        <dbReference type="ARBA" id="ARBA00022989"/>
    </source>
</evidence>
<feature type="transmembrane region" description="Helical" evidence="7">
    <location>
        <begin position="176"/>
        <end position="197"/>
    </location>
</feature>
<evidence type="ECO:0000256" key="6">
    <source>
        <dbReference type="ARBA" id="ARBA00023136"/>
    </source>
</evidence>
<dbReference type="Pfam" id="PF13440">
    <property type="entry name" value="Polysacc_synt_3"/>
    <property type="match status" value="1"/>
</dbReference>